<evidence type="ECO:0000313" key="3">
    <source>
        <dbReference type="EMBL" id="KAG5844766.1"/>
    </source>
</evidence>
<reference evidence="3" key="1">
    <citation type="submission" date="2021-01" db="EMBL/GenBank/DDBJ databases">
        <title>A chromosome-scale assembly of European eel, Anguilla anguilla.</title>
        <authorList>
            <person name="Henkel C."/>
            <person name="Jong-Raadsen S.A."/>
            <person name="Dufour S."/>
            <person name="Weltzien F.-A."/>
            <person name="Palstra A.P."/>
            <person name="Pelster B."/>
            <person name="Spaink H.P."/>
            <person name="Van Den Thillart G.E."/>
            <person name="Jansen H."/>
            <person name="Zahm M."/>
            <person name="Klopp C."/>
            <person name="Cedric C."/>
            <person name="Louis A."/>
            <person name="Berthelot C."/>
            <person name="Parey E."/>
            <person name="Roest Crollius H."/>
            <person name="Montfort J."/>
            <person name="Robinson-Rechavi M."/>
            <person name="Bucao C."/>
            <person name="Bouchez O."/>
            <person name="Gislard M."/>
            <person name="Lluch J."/>
            <person name="Milhes M."/>
            <person name="Lampietro C."/>
            <person name="Lopez Roques C."/>
            <person name="Donnadieu C."/>
            <person name="Braasch I."/>
            <person name="Desvignes T."/>
            <person name="Postlethwait J."/>
            <person name="Bobe J."/>
            <person name="Guiguen Y."/>
            <person name="Dirks R."/>
        </authorList>
    </citation>
    <scope>NUCLEOTIDE SEQUENCE</scope>
    <source>
        <strain evidence="3">Tag_6206</strain>
        <tissue evidence="3">Liver</tissue>
    </source>
</reference>
<dbReference type="EMBL" id="JAFIRN010000008">
    <property type="protein sequence ID" value="KAG5844766.1"/>
    <property type="molecule type" value="Genomic_DNA"/>
</dbReference>
<feature type="compositionally biased region" description="Low complexity" evidence="1">
    <location>
        <begin position="103"/>
        <end position="117"/>
    </location>
</feature>
<dbReference type="AlphaFoldDB" id="A0A9D3RX46"/>
<feature type="compositionally biased region" description="Basic and acidic residues" evidence="1">
    <location>
        <begin position="248"/>
        <end position="262"/>
    </location>
</feature>
<evidence type="ECO:0000256" key="1">
    <source>
        <dbReference type="SAM" id="MobiDB-lite"/>
    </source>
</evidence>
<protein>
    <submittedName>
        <fullName evidence="3">Uncharacterized protein</fullName>
    </submittedName>
</protein>
<keyword evidence="4" id="KW-1185">Reference proteome</keyword>
<accession>A0A9D3RX46</accession>
<name>A0A9D3RX46_ANGAN</name>
<keyword evidence="2" id="KW-0472">Membrane</keyword>
<gene>
    <name evidence="3" type="ORF">ANANG_G00166180</name>
</gene>
<sequence>MAAQTPSPGQRGRSRAWPVIQASLCAVAGGGGGGGGGGRWGRRGWGRGQLCGWTDPGQVWTPTTLSSLPSIPSKWRAGGEAGWFCAQTMQPAPWGTDDPAPWDPALAPPTAAAAPAAALPPPGSAGAGAGAVPASGQRGRHPLAGPAGRQAAGGDREEALPVPRDQGPPAAGQEPVQAGQHARPAQLETDPRGQQGGPPKPAGPAGRPVGHRHLRMAARVSGVFTLLLWAGFGARIFGERLFRPIRRTDGNRGRRPPEHLRGWSEVSGIKGGTLPR</sequence>
<keyword evidence="2" id="KW-0812">Transmembrane</keyword>
<evidence type="ECO:0000256" key="2">
    <source>
        <dbReference type="SAM" id="Phobius"/>
    </source>
</evidence>
<dbReference type="Proteomes" id="UP001044222">
    <property type="component" value="Chromosome 8"/>
</dbReference>
<keyword evidence="2" id="KW-1133">Transmembrane helix</keyword>
<comment type="caution">
    <text evidence="3">The sequence shown here is derived from an EMBL/GenBank/DDBJ whole genome shotgun (WGS) entry which is preliminary data.</text>
</comment>
<feature type="region of interest" description="Disordered" evidence="1">
    <location>
        <begin position="248"/>
        <end position="276"/>
    </location>
</feature>
<feature type="region of interest" description="Disordered" evidence="1">
    <location>
        <begin position="89"/>
        <end position="209"/>
    </location>
</feature>
<proteinExistence type="predicted"/>
<organism evidence="3 4">
    <name type="scientific">Anguilla anguilla</name>
    <name type="common">European freshwater eel</name>
    <name type="synonym">Muraena anguilla</name>
    <dbReference type="NCBI Taxonomy" id="7936"/>
    <lineage>
        <taxon>Eukaryota</taxon>
        <taxon>Metazoa</taxon>
        <taxon>Chordata</taxon>
        <taxon>Craniata</taxon>
        <taxon>Vertebrata</taxon>
        <taxon>Euteleostomi</taxon>
        <taxon>Actinopterygii</taxon>
        <taxon>Neopterygii</taxon>
        <taxon>Teleostei</taxon>
        <taxon>Anguilliformes</taxon>
        <taxon>Anguillidae</taxon>
        <taxon>Anguilla</taxon>
    </lineage>
</organism>
<evidence type="ECO:0000313" key="4">
    <source>
        <dbReference type="Proteomes" id="UP001044222"/>
    </source>
</evidence>
<feature type="transmembrane region" description="Helical" evidence="2">
    <location>
        <begin position="216"/>
        <end position="237"/>
    </location>
</feature>